<feature type="transmembrane region" description="Helical" evidence="1">
    <location>
        <begin position="145"/>
        <end position="172"/>
    </location>
</feature>
<accession>A0A380KEI1</accession>
<dbReference type="GeneID" id="78357696"/>
<name>A0A380KEI1_9STRE</name>
<dbReference type="EMBL" id="UHFN01000007">
    <property type="protein sequence ID" value="SUN63463.1"/>
    <property type="molecule type" value="Genomic_DNA"/>
</dbReference>
<keyword evidence="3" id="KW-1185">Reference proteome</keyword>
<sequence>MKKTEYLAELDRYLRKLPEADYKEAMEYFTEYFDEAGEDKEEEVIRELGTPKEAASEIIHNILGKTLVEDKPRSYKQTLTIAVLAILAAPIGLPLVIALLGFLLGVALFILGILLAGVILLLALFAVGIFYMVDAVNLWQQVSLSAASISFGGGMFAVGVGLLACLILYQLIKLCGRGLLLLIHTLTKKGEKA</sequence>
<reference evidence="2 3" key="1">
    <citation type="submission" date="2018-06" db="EMBL/GenBank/DDBJ databases">
        <authorList>
            <consortium name="Pathogen Informatics"/>
            <person name="Doyle S."/>
        </authorList>
    </citation>
    <scope>NUCLEOTIDE SEQUENCE [LARGE SCALE GENOMIC DNA]</scope>
    <source>
        <strain evidence="2 3">NCTC12224</strain>
    </source>
</reference>
<dbReference type="Proteomes" id="UP000254924">
    <property type="component" value="Unassembled WGS sequence"/>
</dbReference>
<evidence type="ECO:0000256" key="1">
    <source>
        <dbReference type="SAM" id="Phobius"/>
    </source>
</evidence>
<dbReference type="RefSeq" id="WP_115271034.1">
    <property type="nucleotide sequence ID" value="NZ_JBNPNB010000115.1"/>
</dbReference>
<proteinExistence type="predicted"/>
<gene>
    <name evidence="2" type="ORF">NCTC12224_02461</name>
</gene>
<dbReference type="OrthoDB" id="95800at2"/>
<keyword evidence="1" id="KW-1133">Transmembrane helix</keyword>
<protein>
    <submittedName>
        <fullName evidence="2">Hypothetical membrane associated protein</fullName>
    </submittedName>
</protein>
<keyword evidence="1" id="KW-0812">Transmembrane</keyword>
<dbReference type="AlphaFoldDB" id="A0A380KEI1"/>
<dbReference type="Pfam" id="PF22564">
    <property type="entry name" value="HAAS"/>
    <property type="match status" value="1"/>
</dbReference>
<evidence type="ECO:0000313" key="3">
    <source>
        <dbReference type="Proteomes" id="UP000254924"/>
    </source>
</evidence>
<keyword evidence="1" id="KW-0472">Membrane</keyword>
<feature type="transmembrane region" description="Helical" evidence="1">
    <location>
        <begin position="81"/>
        <end position="103"/>
    </location>
</feature>
<organism evidence="2 3">
    <name type="scientific">Streptococcus hyointestinalis</name>
    <dbReference type="NCBI Taxonomy" id="1337"/>
    <lineage>
        <taxon>Bacteria</taxon>
        <taxon>Bacillati</taxon>
        <taxon>Bacillota</taxon>
        <taxon>Bacilli</taxon>
        <taxon>Lactobacillales</taxon>
        <taxon>Streptococcaceae</taxon>
        <taxon>Streptococcus</taxon>
    </lineage>
</organism>
<feature type="transmembrane region" description="Helical" evidence="1">
    <location>
        <begin position="109"/>
        <end position="133"/>
    </location>
</feature>
<evidence type="ECO:0000313" key="2">
    <source>
        <dbReference type="EMBL" id="SUN63463.1"/>
    </source>
</evidence>